<dbReference type="SUPFAM" id="SSF54495">
    <property type="entry name" value="UBC-like"/>
    <property type="match status" value="1"/>
</dbReference>
<evidence type="ECO:0000313" key="2">
    <source>
        <dbReference type="EMBL" id="CAF1448485.1"/>
    </source>
</evidence>
<protein>
    <recommendedName>
        <fullName evidence="1">UBC core domain-containing protein</fullName>
    </recommendedName>
</protein>
<evidence type="ECO:0000313" key="3">
    <source>
        <dbReference type="Proteomes" id="UP000663891"/>
    </source>
</evidence>
<dbReference type="Gene3D" id="3.10.110.10">
    <property type="entry name" value="Ubiquitin Conjugating Enzyme"/>
    <property type="match status" value="1"/>
</dbReference>
<comment type="caution">
    <text evidence="2">The sequence shown here is derived from an EMBL/GenBank/DDBJ whole genome shotgun (WGS) entry which is preliminary data.</text>
</comment>
<gene>
    <name evidence="2" type="ORF">VCS650_LOCUS39328</name>
</gene>
<dbReference type="PROSITE" id="PS50127">
    <property type="entry name" value="UBC_2"/>
    <property type="match status" value="1"/>
</dbReference>
<dbReference type="InterPro" id="IPR000608">
    <property type="entry name" value="UBC"/>
</dbReference>
<reference evidence="2" key="1">
    <citation type="submission" date="2021-02" db="EMBL/GenBank/DDBJ databases">
        <authorList>
            <person name="Nowell W R."/>
        </authorList>
    </citation>
    <scope>NUCLEOTIDE SEQUENCE</scope>
</reference>
<dbReference type="Proteomes" id="UP000663891">
    <property type="component" value="Unassembled WGS sequence"/>
</dbReference>
<dbReference type="EMBL" id="CAJNON010001286">
    <property type="protein sequence ID" value="CAF1448485.1"/>
    <property type="molecule type" value="Genomic_DNA"/>
</dbReference>
<feature type="domain" description="UBC core" evidence="1">
    <location>
        <begin position="1"/>
        <end position="145"/>
    </location>
</feature>
<dbReference type="PANTHER" id="PTHR24068">
    <property type="entry name" value="UBIQUITIN-CONJUGATING ENZYME E2"/>
    <property type="match status" value="1"/>
</dbReference>
<accession>A0A815PGC8</accession>
<dbReference type="AlphaFoldDB" id="A0A815PGC8"/>
<organism evidence="2 3">
    <name type="scientific">Adineta steineri</name>
    <dbReference type="NCBI Taxonomy" id="433720"/>
    <lineage>
        <taxon>Eukaryota</taxon>
        <taxon>Metazoa</taxon>
        <taxon>Spiralia</taxon>
        <taxon>Gnathifera</taxon>
        <taxon>Rotifera</taxon>
        <taxon>Eurotatoria</taxon>
        <taxon>Bdelloidea</taxon>
        <taxon>Adinetida</taxon>
        <taxon>Adinetidae</taxon>
        <taxon>Adineta</taxon>
    </lineage>
</organism>
<sequence length="194" mass="23182">MYNPYVTSYFYYDGFKKDENDENIIIHGYLLPRTEPYKRGSYKVRITLCQKYPFKRPKMELLTIIYHPSVRINNQELLYCYGCCERLWMPCMTISRMIELFLLSIEYIDETKCYCILNGEAMRLFGQDRSAYEAKALEMVMKYSCSRPNSPIFSLKSAVKQIICKKLNFDQKRMNQLPISNRLKKYLNPLMKLN</sequence>
<dbReference type="Pfam" id="PF00179">
    <property type="entry name" value="UQ_con"/>
    <property type="match status" value="1"/>
</dbReference>
<dbReference type="InterPro" id="IPR016135">
    <property type="entry name" value="UBQ-conjugating_enzyme/RWD"/>
</dbReference>
<evidence type="ECO:0000259" key="1">
    <source>
        <dbReference type="PROSITE" id="PS50127"/>
    </source>
</evidence>
<name>A0A815PGC8_9BILA</name>
<dbReference type="OrthoDB" id="10023372at2759"/>
<proteinExistence type="predicted"/>